<organism evidence="1 2">
    <name type="scientific">Parelaphostrongylus tenuis</name>
    <name type="common">Meningeal worm</name>
    <dbReference type="NCBI Taxonomy" id="148309"/>
    <lineage>
        <taxon>Eukaryota</taxon>
        <taxon>Metazoa</taxon>
        <taxon>Ecdysozoa</taxon>
        <taxon>Nematoda</taxon>
        <taxon>Chromadorea</taxon>
        <taxon>Rhabditida</taxon>
        <taxon>Rhabditina</taxon>
        <taxon>Rhabditomorpha</taxon>
        <taxon>Strongyloidea</taxon>
        <taxon>Metastrongylidae</taxon>
        <taxon>Parelaphostrongylus</taxon>
    </lineage>
</organism>
<accession>A0AAD5MLN0</accession>
<gene>
    <name evidence="1" type="ORF">KIN20_007095</name>
</gene>
<protein>
    <submittedName>
        <fullName evidence="1">Uncharacterized protein</fullName>
    </submittedName>
</protein>
<comment type="caution">
    <text evidence="1">The sequence shown here is derived from an EMBL/GenBank/DDBJ whole genome shotgun (WGS) entry which is preliminary data.</text>
</comment>
<name>A0AAD5MLN0_PARTN</name>
<dbReference type="Proteomes" id="UP001196413">
    <property type="component" value="Unassembled WGS sequence"/>
</dbReference>
<dbReference type="AlphaFoldDB" id="A0AAD5MLN0"/>
<reference evidence="1" key="1">
    <citation type="submission" date="2021-06" db="EMBL/GenBank/DDBJ databases">
        <title>Parelaphostrongylus tenuis whole genome reference sequence.</title>
        <authorList>
            <person name="Garwood T.J."/>
            <person name="Larsen P.A."/>
            <person name="Fountain-Jones N.M."/>
            <person name="Garbe J.R."/>
            <person name="Macchietto M.G."/>
            <person name="Kania S.A."/>
            <person name="Gerhold R.W."/>
            <person name="Richards J.E."/>
            <person name="Wolf T.M."/>
        </authorList>
    </citation>
    <scope>NUCLEOTIDE SEQUENCE</scope>
    <source>
        <strain evidence="1">MNPRO001-30</strain>
        <tissue evidence="1">Meninges</tissue>
    </source>
</reference>
<evidence type="ECO:0000313" key="1">
    <source>
        <dbReference type="EMBL" id="KAJ1351142.1"/>
    </source>
</evidence>
<proteinExistence type="predicted"/>
<evidence type="ECO:0000313" key="2">
    <source>
        <dbReference type="Proteomes" id="UP001196413"/>
    </source>
</evidence>
<sequence length="95" mass="11164">MELRVWRSSSRGRLLSWFVGKSVSYFTEYLVPTRHTNIANFVTIRPADLSMSLISVDNQFVVEMDSRTNLLTEQYQFEEYANIRYVVRCAGKRAF</sequence>
<keyword evidence="2" id="KW-1185">Reference proteome</keyword>
<dbReference type="EMBL" id="JAHQIW010001014">
    <property type="protein sequence ID" value="KAJ1351142.1"/>
    <property type="molecule type" value="Genomic_DNA"/>
</dbReference>